<organism evidence="2 3">
    <name type="scientific">Strongyloides venezuelensis</name>
    <name type="common">Threadworm</name>
    <dbReference type="NCBI Taxonomy" id="75913"/>
    <lineage>
        <taxon>Eukaryota</taxon>
        <taxon>Metazoa</taxon>
        <taxon>Ecdysozoa</taxon>
        <taxon>Nematoda</taxon>
        <taxon>Chromadorea</taxon>
        <taxon>Rhabditida</taxon>
        <taxon>Tylenchina</taxon>
        <taxon>Panagrolaimomorpha</taxon>
        <taxon>Strongyloidoidea</taxon>
        <taxon>Strongyloididae</taxon>
        <taxon>Strongyloides</taxon>
    </lineage>
</organism>
<dbReference type="Proteomes" id="UP000035680">
    <property type="component" value="Unassembled WGS sequence"/>
</dbReference>
<dbReference type="AlphaFoldDB" id="A0A0K0FJS0"/>
<dbReference type="Pfam" id="PF10551">
    <property type="entry name" value="MULE"/>
    <property type="match status" value="1"/>
</dbReference>
<reference evidence="2" key="1">
    <citation type="submission" date="2014-07" db="EMBL/GenBank/DDBJ databases">
        <authorList>
            <person name="Martin A.A"/>
            <person name="De Silva N."/>
        </authorList>
    </citation>
    <scope>NUCLEOTIDE SEQUENCE</scope>
</reference>
<accession>A0A0K0FJS0</accession>
<dbReference type="STRING" id="75913.A0A0K0FJS0"/>
<dbReference type="WBParaSite" id="SVE_0914500.1">
    <property type="protein sequence ID" value="SVE_0914500.1"/>
    <property type="gene ID" value="SVE_0914500"/>
</dbReference>
<keyword evidence="2" id="KW-1185">Reference proteome</keyword>
<protein>
    <submittedName>
        <fullName evidence="3">MULE domain-containing protein</fullName>
    </submittedName>
</protein>
<name>A0A0K0FJS0_STRVS</name>
<evidence type="ECO:0000313" key="3">
    <source>
        <dbReference type="WBParaSite" id="SVE_0914500.1"/>
    </source>
</evidence>
<proteinExistence type="predicted"/>
<evidence type="ECO:0000259" key="1">
    <source>
        <dbReference type="Pfam" id="PF10551"/>
    </source>
</evidence>
<feature type="domain" description="MULE transposase" evidence="1">
    <location>
        <begin position="393"/>
        <end position="467"/>
    </location>
</feature>
<evidence type="ECO:0000313" key="2">
    <source>
        <dbReference type="Proteomes" id="UP000035680"/>
    </source>
</evidence>
<dbReference type="InterPro" id="IPR018289">
    <property type="entry name" value="MULE_transposase_dom"/>
</dbReference>
<sequence>MIKSQRCDTIFKEGSIELKVLVEFVHEQIQMQKKGVKSKTYLKLLIEFNEKLEVFCDIQVKKTTFIEKYKELINKFLNVDNNNDDEVLDKMKSLDDNVNDEEVHKFDFSMVAPLLQDKGYYIKHILTQRSDNSIFLKENPKENKLENLKGYIFDRKLHIKKENDDSVTYYRCSNCVSLVDSMNKDEKKQLEIEEITLSATGVINEKKFKQKKNHFFKCTSIFFIDVVAKHFSYYQASQCHSITAKIQDVRDKFMADTIKFCKFFKIDSMRFHLSNNWLPSNKMEHTMRSSKYNYLKKLKEQEGEVAKYSLKYNGNEIPERFEYITNDDRIKLYFTDDDIIRLANCERWGGDGTFGIVPRINNEKQFAQVYILMGKCVEEGFSRNCKNELEFEVRHKYFQFVTALTKEKSAEIYIKIFSILSQEMKRLNVKNKCKVLMIDCETGVAKACEKIFPEIKILFCHFHYCQNIYKHIRLGGLTNLFRQSQQQFANEKDVDKCLHYWLRMLFCIPLLPSSRIREVGNEILNVLNNFADFLPLLEALKLRKFIEYYENQWLSEKKGVTFERLSKYKILDRTNNSLEANNMSLKGRGISGRHNQLAFFEGALKIIQYNFTVDYEHHKNRNDGEFTFKKRRRKHKRVDFLIEKLFNEYDGNFDAFHFLDHAVKITLSKKIALNFNVGESTKNLLLENKDDSDDSDVHEENSINESYEEDFEKIDFPLLTVSQMHKKEW</sequence>
<reference evidence="3" key="2">
    <citation type="submission" date="2015-08" db="UniProtKB">
        <authorList>
            <consortium name="WormBaseParasite"/>
        </authorList>
    </citation>
    <scope>IDENTIFICATION</scope>
</reference>